<dbReference type="CDD" id="cd03112">
    <property type="entry name" value="CobW-like"/>
    <property type="match status" value="1"/>
</dbReference>
<dbReference type="InterPro" id="IPR003495">
    <property type="entry name" value="CobW/HypB/UreG_nucleotide-bd"/>
</dbReference>
<dbReference type="Pfam" id="PF07683">
    <property type="entry name" value="CobW_C"/>
    <property type="match status" value="1"/>
</dbReference>
<keyword evidence="4" id="KW-1185">Reference proteome</keyword>
<reference evidence="3 4" key="1">
    <citation type="submission" date="2021-05" db="EMBL/GenBank/DDBJ databases">
        <title>Draft genomes of bacteria isolated from model marine particles.</title>
        <authorList>
            <person name="Datta M.S."/>
            <person name="Schwartzman J.A."/>
            <person name="Enke T.N."/>
            <person name="Saavedra J."/>
            <person name="Cermak N."/>
            <person name="Cordero O.X."/>
        </authorList>
    </citation>
    <scope>NUCLEOTIDE SEQUENCE [LARGE SCALE GENOMIC DNA]</scope>
    <source>
        <strain evidence="3 4">D2M19</strain>
    </source>
</reference>
<dbReference type="InterPro" id="IPR051316">
    <property type="entry name" value="Zinc-reg_GTPase_activator"/>
</dbReference>
<accession>A0ABS6A7B5</accession>
<dbReference type="EMBL" id="JAHKPV010000015">
    <property type="protein sequence ID" value="MBU2874080.1"/>
    <property type="molecule type" value="Genomic_DNA"/>
</dbReference>
<evidence type="ECO:0000313" key="4">
    <source>
        <dbReference type="Proteomes" id="UP000753376"/>
    </source>
</evidence>
<feature type="domain" description="CobW C-terminal" evidence="2">
    <location>
        <begin position="217"/>
        <end position="308"/>
    </location>
</feature>
<organism evidence="3 4">
    <name type="scientific">Marinobacter salexigens</name>
    <dbReference type="NCBI Taxonomy" id="1925763"/>
    <lineage>
        <taxon>Bacteria</taxon>
        <taxon>Pseudomonadati</taxon>
        <taxon>Pseudomonadota</taxon>
        <taxon>Gammaproteobacteria</taxon>
        <taxon>Pseudomonadales</taxon>
        <taxon>Marinobacteraceae</taxon>
        <taxon>Marinobacter</taxon>
    </lineage>
</organism>
<dbReference type="Proteomes" id="UP000753376">
    <property type="component" value="Unassembled WGS sequence"/>
</dbReference>
<comment type="caution">
    <text evidence="3">The sequence shown here is derived from an EMBL/GenBank/DDBJ whole genome shotgun (WGS) entry which is preliminary data.</text>
</comment>
<comment type="function">
    <text evidence="1">Zinc chaperone that directly transfers zinc cofactor to target proteins, thereby activating them. Zinc is transferred from the CXCC motif in the GTPase domain to the zinc binding site in target proteins in a process requiring GTP hydrolysis.</text>
</comment>
<dbReference type="InterPro" id="IPR011629">
    <property type="entry name" value="CobW-like_C"/>
</dbReference>
<evidence type="ECO:0000259" key="2">
    <source>
        <dbReference type="SMART" id="SM00833"/>
    </source>
</evidence>
<protein>
    <submittedName>
        <fullName evidence="3">GTP-binding protein</fullName>
    </submittedName>
</protein>
<gene>
    <name evidence="3" type="ORF">KO508_08690</name>
</gene>
<dbReference type="Pfam" id="PF02492">
    <property type="entry name" value="cobW"/>
    <property type="match status" value="1"/>
</dbReference>
<dbReference type="RefSeq" id="WP_216007935.1">
    <property type="nucleotide sequence ID" value="NZ_JAHKPV010000015.1"/>
</dbReference>
<dbReference type="SMART" id="SM00833">
    <property type="entry name" value="CobW_C"/>
    <property type="match status" value="1"/>
</dbReference>
<sequence>MKIINKEVPVTIVSGFLGSGKTTLLNRILNGKHGLKIAVMVNDFGEINIDSQLIVSAEQNVMSLANGCICCTVESDLIEQLDVLLNLREGRPDYILIETSGVSDPGRVVHTLRYPRFREKLRIDSVICMLDAEQFSSLPAEVEQLAMRQLEVADIVVINKADLSSEEKINDIKANWLFPSARVYETSFAEIPFDLLIGVDEFSEKDGYQSVNHGKLFSSFKWETNKPLSLKKLRVCLSNLPSNVYRVKGIVSLDAVPDQYCTVHMVGTRISIEKLSGLKPSGDASRLIIIGFGFAEIDDIKEDLSECVVCI</sequence>
<evidence type="ECO:0000256" key="1">
    <source>
        <dbReference type="ARBA" id="ARBA00045658"/>
    </source>
</evidence>
<name>A0ABS6A7B5_9GAMM</name>
<proteinExistence type="predicted"/>
<dbReference type="PANTHER" id="PTHR13748:SF62">
    <property type="entry name" value="COBW DOMAIN-CONTAINING PROTEIN"/>
    <property type="match status" value="1"/>
</dbReference>
<dbReference type="PANTHER" id="PTHR13748">
    <property type="entry name" value="COBW-RELATED"/>
    <property type="match status" value="1"/>
</dbReference>
<evidence type="ECO:0000313" key="3">
    <source>
        <dbReference type="EMBL" id="MBU2874080.1"/>
    </source>
</evidence>